<dbReference type="InterPro" id="IPR050300">
    <property type="entry name" value="GDXG_lipolytic_enzyme"/>
</dbReference>
<evidence type="ECO:0000259" key="2">
    <source>
        <dbReference type="Pfam" id="PF07859"/>
    </source>
</evidence>
<keyword evidence="4" id="KW-1185">Reference proteome</keyword>
<dbReference type="PANTHER" id="PTHR48081:SF8">
    <property type="entry name" value="ALPHA_BETA HYDROLASE FOLD-3 DOMAIN-CONTAINING PROTEIN-RELATED"/>
    <property type="match status" value="1"/>
</dbReference>
<keyword evidence="1" id="KW-0378">Hydrolase</keyword>
<dbReference type="GO" id="GO:0016787">
    <property type="term" value="F:hydrolase activity"/>
    <property type="evidence" value="ECO:0007669"/>
    <property type="project" value="UniProtKB-KW"/>
</dbReference>
<dbReference type="InterPro" id="IPR029058">
    <property type="entry name" value="AB_hydrolase_fold"/>
</dbReference>
<dbReference type="Gene3D" id="3.40.50.1820">
    <property type="entry name" value="alpha/beta hydrolase"/>
    <property type="match status" value="1"/>
</dbReference>
<dbReference type="AlphaFoldDB" id="A0A561EB07"/>
<organism evidence="3 4">
    <name type="scientific">Rudaeicoccus suwonensis</name>
    <dbReference type="NCBI Taxonomy" id="657409"/>
    <lineage>
        <taxon>Bacteria</taxon>
        <taxon>Bacillati</taxon>
        <taxon>Actinomycetota</taxon>
        <taxon>Actinomycetes</taxon>
        <taxon>Micrococcales</taxon>
        <taxon>Dermacoccaceae</taxon>
        <taxon>Rudaeicoccus</taxon>
    </lineage>
</organism>
<sequence>MRLRLFLVAIDKANRKPLSTLTPEQIAKARALSPPPVFPATLVTGALRSRVTRSMTSIPMRDGTRIPARTYSPRQRAEGSAVFVYYHGGGWTMGRPMDYDSLLTMIADELGVLVVAPDYRKAPQDKAPQAVLDCIDTFEWVRAAPEELAGVGRIVVGGDSAGGNLSALVALHARDTGAELAGQVLIYPAVDLSIHQQVRDAPILDGEALDVYKAHYLDGSGVAPEDPQVSPLRAASHAGLAPALVQTAERDPLCEEGEVYAETLRAAGVATRHTRYHAMPHGFINLPGVAPACVQARWEIVDQVRGWLA</sequence>
<dbReference type="InterPro" id="IPR013094">
    <property type="entry name" value="AB_hydrolase_3"/>
</dbReference>
<accession>A0A561EB07</accession>
<dbReference type="PANTHER" id="PTHR48081">
    <property type="entry name" value="AB HYDROLASE SUPERFAMILY PROTEIN C4A8.06C"/>
    <property type="match status" value="1"/>
</dbReference>
<gene>
    <name evidence="3" type="ORF">BKA23_1585</name>
</gene>
<evidence type="ECO:0000313" key="4">
    <source>
        <dbReference type="Proteomes" id="UP000318297"/>
    </source>
</evidence>
<name>A0A561EB07_9MICO</name>
<dbReference type="SUPFAM" id="SSF53474">
    <property type="entry name" value="alpha/beta-Hydrolases"/>
    <property type="match status" value="1"/>
</dbReference>
<dbReference type="EMBL" id="VIVQ01000001">
    <property type="protein sequence ID" value="TWE12767.1"/>
    <property type="molecule type" value="Genomic_DNA"/>
</dbReference>
<reference evidence="3 4" key="1">
    <citation type="submission" date="2019-06" db="EMBL/GenBank/DDBJ databases">
        <title>Sequencing the genomes of 1000 actinobacteria strains.</title>
        <authorList>
            <person name="Klenk H.-P."/>
        </authorList>
    </citation>
    <scope>NUCLEOTIDE SEQUENCE [LARGE SCALE GENOMIC DNA]</scope>
    <source>
        <strain evidence="3 4">DSM 19560</strain>
    </source>
</reference>
<comment type="caution">
    <text evidence="3">The sequence shown here is derived from an EMBL/GenBank/DDBJ whole genome shotgun (WGS) entry which is preliminary data.</text>
</comment>
<feature type="domain" description="Alpha/beta hydrolase fold-3" evidence="2">
    <location>
        <begin position="83"/>
        <end position="284"/>
    </location>
</feature>
<evidence type="ECO:0000256" key="1">
    <source>
        <dbReference type="ARBA" id="ARBA00022801"/>
    </source>
</evidence>
<protein>
    <submittedName>
        <fullName evidence="3">Acetyl esterase</fullName>
    </submittedName>
</protein>
<evidence type="ECO:0000313" key="3">
    <source>
        <dbReference type="EMBL" id="TWE12767.1"/>
    </source>
</evidence>
<dbReference type="Proteomes" id="UP000318297">
    <property type="component" value="Unassembled WGS sequence"/>
</dbReference>
<proteinExistence type="predicted"/>
<dbReference type="Pfam" id="PF07859">
    <property type="entry name" value="Abhydrolase_3"/>
    <property type="match status" value="1"/>
</dbReference>